<evidence type="ECO:0000256" key="3">
    <source>
        <dbReference type="ARBA" id="ARBA00009595"/>
    </source>
</evidence>
<dbReference type="InterPro" id="IPR015797">
    <property type="entry name" value="NUDIX_hydrolase-like_dom_sf"/>
</dbReference>
<dbReference type="GO" id="GO:0019677">
    <property type="term" value="P:NAD+ catabolic process"/>
    <property type="evidence" value="ECO:0000318"/>
    <property type="project" value="GO_Central"/>
</dbReference>
<comment type="catalytic activity">
    <reaction evidence="9">
        <text>a 5'-end NAD(+)-phospho-ribonucleoside in mRNA + H2O = a 5'-end phospho-adenosine-phospho-ribonucleoside in mRNA + beta-nicotinamide D-ribonucleotide + 2 H(+)</text>
        <dbReference type="Rhea" id="RHEA:60876"/>
        <dbReference type="Rhea" id="RHEA-COMP:15698"/>
        <dbReference type="Rhea" id="RHEA-COMP:15719"/>
        <dbReference type="ChEBI" id="CHEBI:14649"/>
        <dbReference type="ChEBI" id="CHEBI:15377"/>
        <dbReference type="ChEBI" id="CHEBI:15378"/>
        <dbReference type="ChEBI" id="CHEBI:144029"/>
        <dbReference type="ChEBI" id="CHEBI:144051"/>
    </reaction>
    <physiologicalReaction direction="left-to-right" evidence="9">
        <dbReference type="Rhea" id="RHEA:60877"/>
    </physiologicalReaction>
</comment>
<dbReference type="EMBL" id="LFYR01000644">
    <property type="protein sequence ID" value="KMZ72006.1"/>
    <property type="molecule type" value="Genomic_DNA"/>
</dbReference>
<comment type="cofactor">
    <cofactor evidence="1">
        <name>Mg(2+)</name>
        <dbReference type="ChEBI" id="CHEBI:18420"/>
    </cofactor>
</comment>
<dbReference type="Gene3D" id="3.90.79.20">
    <property type="match status" value="1"/>
</dbReference>
<comment type="cofactor">
    <cofactor evidence="2">
        <name>Zn(2+)</name>
        <dbReference type="ChEBI" id="CHEBI:29105"/>
    </cofactor>
</comment>
<dbReference type="SUPFAM" id="SSF55811">
    <property type="entry name" value="Nudix"/>
    <property type="match status" value="1"/>
</dbReference>
<evidence type="ECO:0000256" key="2">
    <source>
        <dbReference type="ARBA" id="ARBA00001947"/>
    </source>
</evidence>
<dbReference type="InterPro" id="IPR000086">
    <property type="entry name" value="NUDIX_hydrolase_dom"/>
</dbReference>
<evidence type="ECO:0000256" key="8">
    <source>
        <dbReference type="ARBA" id="ARBA00023027"/>
    </source>
</evidence>
<dbReference type="Gene3D" id="3.90.79.10">
    <property type="entry name" value="Nucleoside Triphosphate Pyrophosphohydrolase"/>
    <property type="match status" value="1"/>
</dbReference>
<dbReference type="GO" id="GO:0005777">
    <property type="term" value="C:peroxisome"/>
    <property type="evidence" value="ECO:0000318"/>
    <property type="project" value="GO_Central"/>
</dbReference>
<accession>A0A0K9PSQ5</accession>
<evidence type="ECO:0000256" key="4">
    <source>
        <dbReference type="ARBA" id="ARBA00012381"/>
    </source>
</evidence>
<dbReference type="FunFam" id="3.90.79.10:FF:000040">
    <property type="entry name" value="Nudix hydrolase 19, chloroplastic"/>
    <property type="match status" value="1"/>
</dbReference>
<name>A0A0K9PSQ5_ZOSMR</name>
<dbReference type="PROSITE" id="PS00893">
    <property type="entry name" value="NUDIX_BOX"/>
    <property type="match status" value="1"/>
</dbReference>
<keyword evidence="6" id="KW-0378">Hydrolase</keyword>
<dbReference type="GO" id="GO:0046872">
    <property type="term" value="F:metal ion binding"/>
    <property type="evidence" value="ECO:0007669"/>
    <property type="project" value="UniProtKB-KW"/>
</dbReference>
<keyword evidence="12" id="KW-1185">Reference proteome</keyword>
<dbReference type="Pfam" id="PF00293">
    <property type="entry name" value="NUDIX"/>
    <property type="match status" value="1"/>
</dbReference>
<comment type="caution">
    <text evidence="11">The sequence shown here is derived from an EMBL/GenBank/DDBJ whole genome shotgun (WGS) entry which is preliminary data.</text>
</comment>
<evidence type="ECO:0000313" key="12">
    <source>
        <dbReference type="Proteomes" id="UP000036987"/>
    </source>
</evidence>
<dbReference type="InterPro" id="IPR015376">
    <property type="entry name" value="Znr_NADH_PPase"/>
</dbReference>
<dbReference type="Pfam" id="PF09297">
    <property type="entry name" value="Zn_ribbon_NUD"/>
    <property type="match status" value="1"/>
</dbReference>
<dbReference type="OrthoDB" id="10249612at2759"/>
<dbReference type="GO" id="GO:0035529">
    <property type="term" value="F:NADH pyrophosphatase activity"/>
    <property type="evidence" value="ECO:0000318"/>
    <property type="project" value="GO_Central"/>
</dbReference>
<evidence type="ECO:0000256" key="1">
    <source>
        <dbReference type="ARBA" id="ARBA00001946"/>
    </source>
</evidence>
<dbReference type="PRINTS" id="PR00502">
    <property type="entry name" value="NUDIXFAMILY"/>
</dbReference>
<dbReference type="STRING" id="29655.A0A0K9PSQ5"/>
<protein>
    <recommendedName>
        <fullName evidence="4">NAD(+) diphosphatase</fullName>
        <ecNumber evidence="4">3.6.1.22</ecNumber>
    </recommendedName>
</protein>
<dbReference type="GO" id="GO:0006742">
    <property type="term" value="P:NADP+ catabolic process"/>
    <property type="evidence" value="ECO:0000318"/>
    <property type="project" value="GO_Central"/>
</dbReference>
<evidence type="ECO:0000256" key="7">
    <source>
        <dbReference type="ARBA" id="ARBA00022842"/>
    </source>
</evidence>
<dbReference type="InterPro" id="IPR050241">
    <property type="entry name" value="NAD-cap_RNA_hydrolase_NudC"/>
</dbReference>
<gene>
    <name evidence="11" type="ORF">ZOSMA_170G00270</name>
</gene>
<reference evidence="12" key="1">
    <citation type="journal article" date="2016" name="Nature">
        <title>The genome of the seagrass Zostera marina reveals angiosperm adaptation to the sea.</title>
        <authorList>
            <person name="Olsen J.L."/>
            <person name="Rouze P."/>
            <person name="Verhelst B."/>
            <person name="Lin Y.-C."/>
            <person name="Bayer T."/>
            <person name="Collen J."/>
            <person name="Dattolo E."/>
            <person name="De Paoli E."/>
            <person name="Dittami S."/>
            <person name="Maumus F."/>
            <person name="Michel G."/>
            <person name="Kersting A."/>
            <person name="Lauritano C."/>
            <person name="Lohaus R."/>
            <person name="Toepel M."/>
            <person name="Tonon T."/>
            <person name="Vanneste K."/>
            <person name="Amirebrahimi M."/>
            <person name="Brakel J."/>
            <person name="Bostroem C."/>
            <person name="Chovatia M."/>
            <person name="Grimwood J."/>
            <person name="Jenkins J.W."/>
            <person name="Jueterbock A."/>
            <person name="Mraz A."/>
            <person name="Stam W.T."/>
            <person name="Tice H."/>
            <person name="Bornberg-Bauer E."/>
            <person name="Green P.J."/>
            <person name="Pearson G.A."/>
            <person name="Procaccini G."/>
            <person name="Duarte C.M."/>
            <person name="Schmutz J."/>
            <person name="Reusch T.B.H."/>
            <person name="Van de Peer Y."/>
        </authorList>
    </citation>
    <scope>NUCLEOTIDE SEQUENCE [LARGE SCALE GENOMIC DNA]</scope>
    <source>
        <strain evidence="12">cv. Finnish</strain>
    </source>
</reference>
<feature type="domain" description="Nudix hydrolase" evidence="10">
    <location>
        <begin position="223"/>
        <end position="353"/>
    </location>
</feature>
<keyword evidence="5" id="KW-0479">Metal-binding</keyword>
<comment type="similarity">
    <text evidence="3">Belongs to the Nudix hydrolase family. NudC subfamily.</text>
</comment>
<dbReference type="OMA" id="TWANQDV"/>
<dbReference type="EC" id="3.6.1.22" evidence="4"/>
<keyword evidence="7" id="KW-0460">Magnesium</keyword>
<evidence type="ECO:0000256" key="9">
    <source>
        <dbReference type="ARBA" id="ARBA00023679"/>
    </source>
</evidence>
<dbReference type="InterPro" id="IPR020084">
    <property type="entry name" value="NUDIX_hydrolase_CS"/>
</dbReference>
<evidence type="ECO:0000259" key="10">
    <source>
        <dbReference type="PROSITE" id="PS51462"/>
    </source>
</evidence>
<organism evidence="11 12">
    <name type="scientific">Zostera marina</name>
    <name type="common">Eelgrass</name>
    <dbReference type="NCBI Taxonomy" id="29655"/>
    <lineage>
        <taxon>Eukaryota</taxon>
        <taxon>Viridiplantae</taxon>
        <taxon>Streptophyta</taxon>
        <taxon>Embryophyta</taxon>
        <taxon>Tracheophyta</taxon>
        <taxon>Spermatophyta</taxon>
        <taxon>Magnoliopsida</taxon>
        <taxon>Liliopsida</taxon>
        <taxon>Zosteraceae</taxon>
        <taxon>Zostera</taxon>
    </lineage>
</organism>
<dbReference type="NCBIfam" id="NF001299">
    <property type="entry name" value="PRK00241.1"/>
    <property type="match status" value="1"/>
</dbReference>
<sequence>MASSNILASASHTFANNPLIRFDSDQVKPSLALEFLHKAISPDETPISPQLSIKVLPFSNGCPLVRSSFGPVGGDSNAPPIWYLGWLLPSEFAGISVSEESFVYLGSMSKEDVDCGTSSISINWAIDISNQNLGFFLQQPLTNAGVPPKDPSSFVDLRTLMIATDWSDQNTVTQLAIAGQAKALLEWHRTSRYCGHCGSITKPIDAGRRKQCTQESCKKRLYPRVDPVVIMLVIDEHNDRALLSRQSRFVPRMWSCLSGFLEPGESLEEAVKRETLEETGVQVREVVYHSSQPWPVGPSSMPCQLMLGFFAYAESFDIKVDKTELEDAQWYTREEVKKGLAFAEYAKAQRTSVFKVNQMCQGIPKDQRTVPSDFTMEKGEIASMVIPGPFAIAHHLISSWANNGNRTYTSISNL</sequence>
<dbReference type="PANTHER" id="PTHR42904">
    <property type="entry name" value="NUDIX HYDROLASE, NUDC SUBFAMILY"/>
    <property type="match status" value="1"/>
</dbReference>
<proteinExistence type="inferred from homology"/>
<dbReference type="AlphaFoldDB" id="A0A0K9PSQ5"/>
<evidence type="ECO:0000256" key="6">
    <source>
        <dbReference type="ARBA" id="ARBA00022801"/>
    </source>
</evidence>
<dbReference type="Proteomes" id="UP000036987">
    <property type="component" value="Unassembled WGS sequence"/>
</dbReference>
<dbReference type="InterPro" id="IPR020476">
    <property type="entry name" value="Nudix_hydrolase"/>
</dbReference>
<evidence type="ECO:0000313" key="11">
    <source>
        <dbReference type="EMBL" id="KMZ72006.1"/>
    </source>
</evidence>
<dbReference type="PANTHER" id="PTHR42904:SF6">
    <property type="entry name" value="NAD-CAPPED RNA HYDROLASE NUDT12"/>
    <property type="match status" value="1"/>
</dbReference>
<dbReference type="InterPro" id="IPR049734">
    <property type="entry name" value="NudC-like_C"/>
</dbReference>
<evidence type="ECO:0000256" key="5">
    <source>
        <dbReference type="ARBA" id="ARBA00022723"/>
    </source>
</evidence>
<keyword evidence="8" id="KW-0520">NAD</keyword>
<dbReference type="CDD" id="cd03429">
    <property type="entry name" value="NUDIX_NADH_pyrophosphatase_Nudt13"/>
    <property type="match status" value="1"/>
</dbReference>
<dbReference type="PROSITE" id="PS51462">
    <property type="entry name" value="NUDIX"/>
    <property type="match status" value="1"/>
</dbReference>